<name>Q6MNF0_BDEBA</name>
<keyword evidence="1" id="KW-0812">Transmembrane</keyword>
<dbReference type="STRING" id="264462.Bd1307"/>
<accession>Q6MNF0</accession>
<proteinExistence type="predicted"/>
<feature type="transmembrane region" description="Helical" evidence="1">
    <location>
        <begin position="100"/>
        <end position="120"/>
    </location>
</feature>
<evidence type="ECO:0000313" key="3">
    <source>
        <dbReference type="Proteomes" id="UP000008080"/>
    </source>
</evidence>
<evidence type="ECO:0000313" key="2">
    <source>
        <dbReference type="EMBL" id="CAE79202.1"/>
    </source>
</evidence>
<feature type="transmembrane region" description="Helical" evidence="1">
    <location>
        <begin position="72"/>
        <end position="88"/>
    </location>
</feature>
<keyword evidence="3" id="KW-1185">Reference proteome</keyword>
<protein>
    <submittedName>
        <fullName evidence="2">Uncharacterized protein</fullName>
    </submittedName>
</protein>
<dbReference type="AlphaFoldDB" id="Q6MNF0"/>
<dbReference type="EMBL" id="BX842649">
    <property type="protein sequence ID" value="CAE79202.1"/>
    <property type="molecule type" value="Genomic_DNA"/>
</dbReference>
<keyword evidence="1" id="KW-0472">Membrane</keyword>
<keyword evidence="1" id="KW-1133">Transmembrane helix</keyword>
<dbReference type="HOGENOM" id="CLU_112910_0_0_7"/>
<sequence>MRVMNTRMMTLILMVLVAAFSRLIPHPWNFTAIGAMALFGGAYFPSKKQSLLIPLAALFISDLALGFHNTMLFVYLGFTLVVMLGWALRDQRSVFKVGTSALVTSSVFFLISNFGVWAMGTMYAPTFNGLVQCLVAGIPFFDNQIYGDLFFSGLLFGGYEAIKKYAPEFVGAPVK</sequence>
<dbReference type="KEGG" id="bba:Bd1307"/>
<reference evidence="2 3" key="1">
    <citation type="journal article" date="2004" name="Science">
        <title>A predator unmasked: life cycle of Bdellovibrio bacteriovorus from a genomic perspective.</title>
        <authorList>
            <person name="Rendulic S."/>
            <person name="Jagtap P."/>
            <person name="Rosinus A."/>
            <person name="Eppinger M."/>
            <person name="Baar C."/>
            <person name="Lanz C."/>
            <person name="Keller H."/>
            <person name="Lambert C."/>
            <person name="Evans K.J."/>
            <person name="Goesmann A."/>
            <person name="Meyer F."/>
            <person name="Sockett R.E."/>
            <person name="Schuster S.C."/>
        </authorList>
    </citation>
    <scope>NUCLEOTIDE SEQUENCE [LARGE SCALE GENOMIC DNA]</scope>
    <source>
        <strain evidence="3">ATCC 15356 / DSM 50701 / NCIMB 9529 / HD100</strain>
    </source>
</reference>
<gene>
    <name evidence="2" type="ordered locus">Bd1307</name>
</gene>
<dbReference type="Proteomes" id="UP000008080">
    <property type="component" value="Chromosome"/>
</dbReference>
<dbReference type="Pfam" id="PF20221">
    <property type="entry name" value="DUF6580"/>
    <property type="match status" value="1"/>
</dbReference>
<dbReference type="InterPro" id="IPR046487">
    <property type="entry name" value="DUF6580"/>
</dbReference>
<organism evidence="2 3">
    <name type="scientific">Bdellovibrio bacteriovorus (strain ATCC 15356 / DSM 50701 / NCIMB 9529 / HD100)</name>
    <dbReference type="NCBI Taxonomy" id="264462"/>
    <lineage>
        <taxon>Bacteria</taxon>
        <taxon>Pseudomonadati</taxon>
        <taxon>Bdellovibrionota</taxon>
        <taxon>Bdellovibrionia</taxon>
        <taxon>Bdellovibrionales</taxon>
        <taxon>Pseudobdellovibrionaceae</taxon>
        <taxon>Bdellovibrio</taxon>
    </lineage>
</organism>
<dbReference type="eggNOG" id="ENOG5032RTJ">
    <property type="taxonomic scope" value="Bacteria"/>
</dbReference>
<evidence type="ECO:0000256" key="1">
    <source>
        <dbReference type="SAM" id="Phobius"/>
    </source>
</evidence>